<protein>
    <submittedName>
        <fullName evidence="1">Uncharacterized protein</fullName>
    </submittedName>
</protein>
<dbReference type="PaxDb" id="4577-AC194439.3_FGP002"/>
<proteinExistence type="predicted"/>
<gene>
    <name evidence="1" type="ORF">ZEAMMB73_Zm00001d035062</name>
</gene>
<dbReference type="InParanoid" id="A0A1D6LE67"/>
<accession>A0A1D6LE67</accession>
<dbReference type="EMBL" id="CM000782">
    <property type="protein sequence ID" value="AQK78262.1"/>
    <property type="molecule type" value="Genomic_DNA"/>
</dbReference>
<sequence length="108" mass="12222">MSPVAGKSSLILSHQSTGMLLLLTSPPSQPCRRPCWRSARVPESEEECKASRRAARSMLLVRVTHCWRSYIFCMMQGLTPTPVFPLIVGVYVVALEFMFLMNIDFMLL</sequence>
<reference evidence="1" key="1">
    <citation type="submission" date="2015-12" db="EMBL/GenBank/DDBJ databases">
        <title>Update maize B73 reference genome by single molecule sequencing technologies.</title>
        <authorList>
            <consortium name="Maize Genome Sequencing Project"/>
            <person name="Ware D."/>
        </authorList>
    </citation>
    <scope>NUCLEOTIDE SEQUENCE</scope>
    <source>
        <tissue evidence="1">Seedling</tissue>
    </source>
</reference>
<dbReference type="AlphaFoldDB" id="A0A1D6LE67"/>
<dbReference type="eggNOG" id="KOG2440">
    <property type="taxonomic scope" value="Eukaryota"/>
</dbReference>
<organism evidence="1">
    <name type="scientific">Zea mays</name>
    <name type="common">Maize</name>
    <dbReference type="NCBI Taxonomy" id="4577"/>
    <lineage>
        <taxon>Eukaryota</taxon>
        <taxon>Viridiplantae</taxon>
        <taxon>Streptophyta</taxon>
        <taxon>Embryophyta</taxon>
        <taxon>Tracheophyta</taxon>
        <taxon>Spermatophyta</taxon>
        <taxon>Magnoliopsida</taxon>
        <taxon>Liliopsida</taxon>
        <taxon>Poales</taxon>
        <taxon>Poaceae</taxon>
        <taxon>PACMAD clade</taxon>
        <taxon>Panicoideae</taxon>
        <taxon>Andropogonodae</taxon>
        <taxon>Andropogoneae</taxon>
        <taxon>Tripsacinae</taxon>
        <taxon>Zea</taxon>
    </lineage>
</organism>
<evidence type="ECO:0000313" key="1">
    <source>
        <dbReference type="EMBL" id="AQK78262.1"/>
    </source>
</evidence>
<name>A0A1D6LE67_MAIZE</name>